<feature type="compositionally biased region" description="Basic and acidic residues" evidence="3">
    <location>
        <begin position="561"/>
        <end position="572"/>
    </location>
</feature>
<dbReference type="PROSITE" id="PS50194">
    <property type="entry name" value="FILAMIN_REPEAT"/>
    <property type="match status" value="5"/>
</dbReference>
<dbReference type="OrthoDB" id="18740at2759"/>
<keyword evidence="1" id="KW-0677">Repeat</keyword>
<dbReference type="Pfam" id="PF00630">
    <property type="entry name" value="Filamin"/>
    <property type="match status" value="6"/>
</dbReference>
<evidence type="ECO:0000313" key="4">
    <source>
        <dbReference type="EMBL" id="ELP89877.1"/>
    </source>
</evidence>
<dbReference type="SMART" id="SM00557">
    <property type="entry name" value="IG_FLMN"/>
    <property type="match status" value="5"/>
</dbReference>
<feature type="region of interest" description="Disordered" evidence="3">
    <location>
        <begin position="547"/>
        <end position="590"/>
    </location>
</feature>
<accession>A0A0A1U689</accession>
<dbReference type="SUPFAM" id="SSF81296">
    <property type="entry name" value="E set domains"/>
    <property type="match status" value="6"/>
</dbReference>
<feature type="compositionally biased region" description="Basic and acidic residues" evidence="3">
    <location>
        <begin position="241"/>
        <end position="257"/>
    </location>
</feature>
<feature type="region of interest" description="Disordered" evidence="3">
    <location>
        <begin position="1"/>
        <end position="22"/>
    </location>
</feature>
<dbReference type="InterPro" id="IPR013783">
    <property type="entry name" value="Ig-like_fold"/>
</dbReference>
<dbReference type="KEGG" id="eiv:EIN_462230"/>
<dbReference type="VEuPathDB" id="AmoebaDB:EIN_462230"/>
<dbReference type="InterPro" id="IPR001298">
    <property type="entry name" value="Filamin/ABP280_rpt"/>
</dbReference>
<feature type="repeat" description="Filamin" evidence="2">
    <location>
        <begin position="151"/>
        <end position="235"/>
    </location>
</feature>
<dbReference type="InterPro" id="IPR017868">
    <property type="entry name" value="Filamin/ABP280_repeat-like"/>
</dbReference>
<name>A0A0A1U689_ENTIV</name>
<proteinExistence type="predicted"/>
<dbReference type="PANTHER" id="PTHR38537">
    <property type="entry name" value="JITTERBUG, ISOFORM N"/>
    <property type="match status" value="1"/>
</dbReference>
<feature type="repeat" description="Filamin" evidence="2">
    <location>
        <begin position="281"/>
        <end position="391"/>
    </location>
</feature>
<dbReference type="InterPro" id="IPR014756">
    <property type="entry name" value="Ig_E-set"/>
</dbReference>
<dbReference type="GO" id="GO:0051015">
    <property type="term" value="F:actin filament binding"/>
    <property type="evidence" value="ECO:0007669"/>
    <property type="project" value="InterPro"/>
</dbReference>
<feature type="repeat" description="Filamin" evidence="2">
    <location>
        <begin position="723"/>
        <end position="801"/>
    </location>
</feature>
<dbReference type="PANTHER" id="PTHR38537:SF8">
    <property type="entry name" value="FILAMIN-A"/>
    <property type="match status" value="1"/>
</dbReference>
<dbReference type="GO" id="GO:0030036">
    <property type="term" value="P:actin cytoskeleton organization"/>
    <property type="evidence" value="ECO:0007669"/>
    <property type="project" value="InterPro"/>
</dbReference>
<reference evidence="4 5" key="1">
    <citation type="submission" date="2012-10" db="EMBL/GenBank/DDBJ databases">
        <authorList>
            <person name="Zafar N."/>
            <person name="Inman J."/>
            <person name="Hall N."/>
            <person name="Lorenzi H."/>
            <person name="Caler E."/>
        </authorList>
    </citation>
    <scope>NUCLEOTIDE SEQUENCE [LARGE SCALE GENOMIC DNA]</scope>
    <source>
        <strain evidence="4 5">IP1</strain>
    </source>
</reference>
<dbReference type="Proteomes" id="UP000014680">
    <property type="component" value="Unassembled WGS sequence"/>
</dbReference>
<dbReference type="GeneID" id="14888859"/>
<feature type="compositionally biased region" description="Polar residues" evidence="3">
    <location>
        <begin position="550"/>
        <end position="559"/>
    </location>
</feature>
<feature type="region of interest" description="Disordered" evidence="3">
    <location>
        <begin position="603"/>
        <end position="659"/>
    </location>
</feature>
<keyword evidence="5" id="KW-1185">Reference proteome</keyword>
<evidence type="ECO:0000256" key="3">
    <source>
        <dbReference type="SAM" id="MobiDB-lite"/>
    </source>
</evidence>
<evidence type="ECO:0000313" key="5">
    <source>
        <dbReference type="Proteomes" id="UP000014680"/>
    </source>
</evidence>
<feature type="compositionally biased region" description="Basic and acidic residues" evidence="3">
    <location>
        <begin position="264"/>
        <end position="279"/>
    </location>
</feature>
<sequence>MTEQPQQVNPDEPPNFNIESDADVEPLVTQLKVFLEKHDMNCSVKLRPKKMRGATSTVDGDGIKTGEVNIPSDFTITGRDNNGKEVKHGGDAVKVKIVDPQGNEVTCEVVDKDDGTYEVKYTPLVPGIHKVEVQVNDEQVENTPIDVYVYDEIPDALNCTADGEGLKTAETKTPAPFKITARNRINEPLKKGGLVFDVKVTGPTTPADVQVIDNNDGTYDVNYTAKEVGDHHIDVLVKLPEDRPKEEAQQDDKKTDDQQSQNENLKRIKEMPVDVKVELNKNSADPTKSYAEGPGVNGGANSRDPAEFTIHPIKSNGEPCDPAENTNFDVCVTDPDDNEIEAKVTKNEDGTYHAEYQPTKPGEYQVEVMLRNPDVPTNFDHIKDSPFTCKILQDPSTACLLNSYAYGPGVDGKIGIDKIPVFRIQAVTLSGVKCTKGGDEFKVEVKNPEGEVQTPKVNDKKNGTYDVKYKAKKPGFYEVKITLKDPEHPEEFKDIKGSVYRPEILNGVEPKNCIVEGQGITEPNDEDDNIFTIQAMDFDNKKVEHGDTPFQVTIDQISIITDEKKDGEKEKEDTDDEKDNEEEVNDEDDGADEMFAMLQDTVNPSNENEDQKTIEGTPEQSKQEESQQEETKEEQPKQDEKAQEESKEPEIEGKKIRQRKQGNLPCTVVDKENGTYDVHYKAEAGKIRVKITLNNDKVAKSPYYLEVEEDADADESGVENFCFVVEAKNRRGQIQKDGKAKFTVDLDGPEGKLEEQKIKIKHLGEGKYFISYTLPAVKGDYNVNCKLNRRHIANSPFKQSVN</sequence>
<gene>
    <name evidence="4" type="ORF">EIN_462230</name>
</gene>
<feature type="repeat" description="Filamin" evidence="2">
    <location>
        <begin position="48"/>
        <end position="149"/>
    </location>
</feature>
<feature type="compositionally biased region" description="Acidic residues" evidence="3">
    <location>
        <begin position="573"/>
        <end position="590"/>
    </location>
</feature>
<dbReference type="InterPro" id="IPR044801">
    <property type="entry name" value="Filamin"/>
</dbReference>
<dbReference type="RefSeq" id="XP_004256648.1">
    <property type="nucleotide sequence ID" value="XM_004256600.1"/>
</dbReference>
<feature type="repeat" description="Filamin" evidence="2">
    <location>
        <begin position="405"/>
        <end position="504"/>
    </location>
</feature>
<evidence type="ECO:0000256" key="2">
    <source>
        <dbReference type="PROSITE-ProRule" id="PRU00087"/>
    </source>
</evidence>
<dbReference type="EMBL" id="KB206565">
    <property type="protein sequence ID" value="ELP89877.1"/>
    <property type="molecule type" value="Genomic_DNA"/>
</dbReference>
<organism evidence="4 5">
    <name type="scientific">Entamoeba invadens IP1</name>
    <dbReference type="NCBI Taxonomy" id="370355"/>
    <lineage>
        <taxon>Eukaryota</taxon>
        <taxon>Amoebozoa</taxon>
        <taxon>Evosea</taxon>
        <taxon>Archamoebae</taxon>
        <taxon>Mastigamoebida</taxon>
        <taxon>Entamoebidae</taxon>
        <taxon>Entamoeba</taxon>
    </lineage>
</organism>
<feature type="region of interest" description="Disordered" evidence="3">
    <location>
        <begin position="241"/>
        <end position="305"/>
    </location>
</feature>
<dbReference type="Gene3D" id="2.60.40.10">
    <property type="entry name" value="Immunoglobulins"/>
    <property type="match status" value="6"/>
</dbReference>
<protein>
    <submittedName>
        <fullName evidence="4">Actin binding protein, putative</fullName>
    </submittedName>
</protein>
<evidence type="ECO:0000256" key="1">
    <source>
        <dbReference type="ARBA" id="ARBA00022737"/>
    </source>
</evidence>
<feature type="compositionally biased region" description="Basic and acidic residues" evidence="3">
    <location>
        <begin position="621"/>
        <end position="655"/>
    </location>
</feature>
<dbReference type="AlphaFoldDB" id="A0A0A1U689"/>